<dbReference type="Proteomes" id="UP001497444">
    <property type="component" value="Chromosome 11"/>
</dbReference>
<evidence type="ECO:0000313" key="3">
    <source>
        <dbReference type="Proteomes" id="UP001497444"/>
    </source>
</evidence>
<evidence type="ECO:0000256" key="1">
    <source>
        <dbReference type="SAM" id="MobiDB-lite"/>
    </source>
</evidence>
<gene>
    <name evidence="2" type="ORF">CSSPJE1EN1_LOCUS4023</name>
</gene>
<protein>
    <submittedName>
        <fullName evidence="2">Uncharacterized protein</fullName>
    </submittedName>
</protein>
<proteinExistence type="predicted"/>
<accession>A0ABP0VVN7</accession>
<dbReference type="EMBL" id="OZ020106">
    <property type="protein sequence ID" value="CAK9258545.1"/>
    <property type="molecule type" value="Genomic_DNA"/>
</dbReference>
<feature type="region of interest" description="Disordered" evidence="1">
    <location>
        <begin position="1"/>
        <end position="39"/>
    </location>
</feature>
<reference evidence="2" key="1">
    <citation type="submission" date="2024-02" db="EMBL/GenBank/DDBJ databases">
        <authorList>
            <consortium name="ELIXIR-Norway"/>
            <consortium name="Elixir Norway"/>
        </authorList>
    </citation>
    <scope>NUCLEOTIDE SEQUENCE</scope>
</reference>
<keyword evidence="3" id="KW-1185">Reference proteome</keyword>
<evidence type="ECO:0000313" key="2">
    <source>
        <dbReference type="EMBL" id="CAK9258545.1"/>
    </source>
</evidence>
<organism evidence="2 3">
    <name type="scientific">Sphagnum jensenii</name>
    <dbReference type="NCBI Taxonomy" id="128206"/>
    <lineage>
        <taxon>Eukaryota</taxon>
        <taxon>Viridiplantae</taxon>
        <taxon>Streptophyta</taxon>
        <taxon>Embryophyta</taxon>
        <taxon>Bryophyta</taxon>
        <taxon>Sphagnophytina</taxon>
        <taxon>Sphagnopsida</taxon>
        <taxon>Sphagnales</taxon>
        <taxon>Sphagnaceae</taxon>
        <taxon>Sphagnum</taxon>
    </lineage>
</organism>
<feature type="compositionally biased region" description="Basic and acidic residues" evidence="1">
    <location>
        <begin position="1"/>
        <end position="23"/>
    </location>
</feature>
<sequence>MFMTIRPKEEILLEMEKEPKHEQEEQEVGQQQQDSKESVRARLLAISQVQAPTTTSCEEVSSPLESVGISKGLKAVMPKLTPGGKDAADDEFRRKLMGMSYVEEKKVHQKSGTEKKLGHQVVHLLREDLCCTLEIDNCSRLQVVSTMAGCHTT</sequence>
<name>A0ABP0VVN7_9BRYO</name>